<keyword evidence="7" id="KW-1185">Reference proteome</keyword>
<sequence length="485" mass="53472">MPFPFVLPTTSSFSFSACFSCDSHPSLPLTTSGRRGVVRDALKKHKRLPPTSRVGSLGTVIASIDAYLPYLLAVDAGLGSQSLQAGQVVKVVMKVAPSMTWRPTLSEDIVPGRERPRVKIDSLEYEIFFVLTTMAYAYTLMARTTLQPLYATTTEFLSDKERATAITTATRQLLDAASIYDYLFRRSQCMSSPAPCADVAPTTIKALSLVCLADATLLAVLKDDPYPAAVAQGRNKTDKEWMFKSPDMPRVRAHLFARLCLAAADHASTASSLLQSSGSSGSLDNSKVTASLLRYLEDLRRTSRAKACRFFGVDAEIGGQTAEGIGWLRVGLHELGVETKDQKKGFSLSRLRQDMSERREDRRVEKDWKWGYDAGRQEETRVIQLLDVKWNKINDTIHTQAIPHINSLLTKMPSGREVHTIKPYEPSVLDREEVNAMRSQPVGEEDIADDASSDDEKGPPNAPGAFPGTAANRSSRNSNRGNVFY</sequence>
<feature type="domain" description="BRO1" evidence="4">
    <location>
        <begin position="1"/>
        <end position="277"/>
    </location>
</feature>
<evidence type="ECO:0000313" key="6">
    <source>
        <dbReference type="EMBL" id="KAG5966041.1"/>
    </source>
</evidence>
<accession>A0A9P7MSD9</accession>
<dbReference type="GO" id="GO:0071467">
    <property type="term" value="P:cellular response to pH"/>
    <property type="evidence" value="ECO:0007669"/>
    <property type="project" value="InterPro"/>
</dbReference>
<dbReference type="Proteomes" id="UP000742024">
    <property type="component" value="Unassembled WGS sequence"/>
</dbReference>
<gene>
    <name evidence="6" type="ORF">E4U56_001525</name>
    <name evidence="5" type="ORF">E4U57_005477</name>
</gene>
<evidence type="ECO:0000313" key="7">
    <source>
        <dbReference type="Proteomes" id="UP000742024"/>
    </source>
</evidence>
<protein>
    <recommendedName>
        <fullName evidence="2">pH-response regulator protein palC</fullName>
    </recommendedName>
</protein>
<comment type="similarity">
    <text evidence="1">Belongs to the palC family.</text>
</comment>
<dbReference type="PANTHER" id="PTHR40463:SF1">
    <property type="entry name" value="PH-RESPONSE REGULATOR PROTEIN PALC"/>
    <property type="match status" value="1"/>
</dbReference>
<dbReference type="EMBL" id="SRPR01000429">
    <property type="protein sequence ID" value="KAG5953371.1"/>
    <property type="molecule type" value="Genomic_DNA"/>
</dbReference>
<dbReference type="SMART" id="SM01041">
    <property type="entry name" value="BRO1"/>
    <property type="match status" value="1"/>
</dbReference>
<feature type="compositionally biased region" description="Low complexity" evidence="3">
    <location>
        <begin position="472"/>
        <end position="485"/>
    </location>
</feature>
<organism evidence="6 8">
    <name type="scientific">Claviceps arundinis</name>
    <dbReference type="NCBI Taxonomy" id="1623583"/>
    <lineage>
        <taxon>Eukaryota</taxon>
        <taxon>Fungi</taxon>
        <taxon>Dikarya</taxon>
        <taxon>Ascomycota</taxon>
        <taxon>Pezizomycotina</taxon>
        <taxon>Sordariomycetes</taxon>
        <taxon>Hypocreomycetidae</taxon>
        <taxon>Hypocreales</taxon>
        <taxon>Clavicipitaceae</taxon>
        <taxon>Claviceps</taxon>
    </lineage>
</organism>
<dbReference type="Gene3D" id="1.25.40.280">
    <property type="entry name" value="alix/aip1 like domains"/>
    <property type="match status" value="1"/>
</dbReference>
<dbReference type="GO" id="GO:0005886">
    <property type="term" value="C:plasma membrane"/>
    <property type="evidence" value="ECO:0007669"/>
    <property type="project" value="TreeGrafter"/>
</dbReference>
<evidence type="ECO:0000313" key="5">
    <source>
        <dbReference type="EMBL" id="KAG5953371.1"/>
    </source>
</evidence>
<dbReference type="InterPro" id="IPR038499">
    <property type="entry name" value="BRO1_sf"/>
</dbReference>
<dbReference type="OrthoDB" id="10266451at2759"/>
<evidence type="ECO:0000256" key="1">
    <source>
        <dbReference type="ARBA" id="ARBA00010997"/>
    </source>
</evidence>
<evidence type="ECO:0000256" key="2">
    <source>
        <dbReference type="ARBA" id="ARBA00022193"/>
    </source>
</evidence>
<dbReference type="PROSITE" id="PS51180">
    <property type="entry name" value="BRO1"/>
    <property type="match status" value="1"/>
</dbReference>
<proteinExistence type="inferred from homology"/>
<name>A0A9P7MSD9_9HYPO</name>
<feature type="compositionally biased region" description="Acidic residues" evidence="3">
    <location>
        <begin position="443"/>
        <end position="453"/>
    </location>
</feature>
<dbReference type="InterPro" id="IPR037505">
    <property type="entry name" value="pH-resp_palC"/>
</dbReference>
<evidence type="ECO:0000313" key="8">
    <source>
        <dbReference type="Proteomes" id="UP000784919"/>
    </source>
</evidence>
<dbReference type="PANTHER" id="PTHR40463">
    <property type="entry name" value="PH-RESPONSE REGULATOR PROTEIN PALC"/>
    <property type="match status" value="1"/>
</dbReference>
<dbReference type="AlphaFoldDB" id="A0A9P7MSD9"/>
<evidence type="ECO:0000259" key="4">
    <source>
        <dbReference type="PROSITE" id="PS51180"/>
    </source>
</evidence>
<comment type="caution">
    <text evidence="6">The sequence shown here is derived from an EMBL/GenBank/DDBJ whole genome shotgun (WGS) entry which is preliminary data.</text>
</comment>
<reference evidence="6 7" key="1">
    <citation type="journal article" date="2020" name="bioRxiv">
        <title>Whole genome comparisons of ergot fungi reveals the divergence and evolution of species within the genus Claviceps are the result of varying mechanisms driving genome evolution and host range expansion.</title>
        <authorList>
            <person name="Wyka S.A."/>
            <person name="Mondo S.J."/>
            <person name="Liu M."/>
            <person name="Dettman J."/>
            <person name="Nalam V."/>
            <person name="Broders K.D."/>
        </authorList>
    </citation>
    <scope>NUCLEOTIDE SEQUENCE</scope>
    <source>
        <strain evidence="6">CCC 1102</strain>
        <strain evidence="5 7">LM583</strain>
    </source>
</reference>
<dbReference type="Proteomes" id="UP000784919">
    <property type="component" value="Unassembled WGS sequence"/>
</dbReference>
<feature type="region of interest" description="Disordered" evidence="3">
    <location>
        <begin position="438"/>
        <end position="485"/>
    </location>
</feature>
<dbReference type="InterPro" id="IPR004328">
    <property type="entry name" value="BRO1_dom"/>
</dbReference>
<dbReference type="EMBL" id="SRPS01000142">
    <property type="protein sequence ID" value="KAG5966041.1"/>
    <property type="molecule type" value="Genomic_DNA"/>
</dbReference>
<evidence type="ECO:0000256" key="3">
    <source>
        <dbReference type="SAM" id="MobiDB-lite"/>
    </source>
</evidence>